<evidence type="ECO:0000313" key="9">
    <source>
        <dbReference type="Proteomes" id="UP000770889"/>
    </source>
</evidence>
<dbReference type="GO" id="GO:0071555">
    <property type="term" value="P:cell wall organization"/>
    <property type="evidence" value="ECO:0007669"/>
    <property type="project" value="UniProtKB-KW"/>
</dbReference>
<keyword evidence="3" id="KW-0133">Cell shape</keyword>
<evidence type="ECO:0000256" key="6">
    <source>
        <dbReference type="ARBA" id="ARBA00023316"/>
    </source>
</evidence>
<dbReference type="GO" id="GO:0016755">
    <property type="term" value="F:aminoacyltransferase activity"/>
    <property type="evidence" value="ECO:0007669"/>
    <property type="project" value="InterPro"/>
</dbReference>
<feature type="domain" description="BioF2-like acetyltransferase" evidence="7">
    <location>
        <begin position="151"/>
        <end position="286"/>
    </location>
</feature>
<sequence>MAMKIKYCDESDKIKWNNYVKNHPQGNFYQLFEWKDIIKNSFSHKSYYLSVYEDESIVGVFPLVFINSLIFGKILSSMPFVNYGGIIFDTNEAKDLLIKEAGKLAQTLNAKYIEIRSNNPIAIDLPATAHKVSLNIELDNNHEQLWDGFSSKHRNNIRRVYKKGVSVQSGSVDLLETFYRVLSASWKGLGTPFYRIGYFRDIIEQFDNSIKIFVASVDGEPIATAFNGYFNNTVEGMWAGTLVQARKLQPNYVLYWEMIKDACDTGNKNYNLGRSTVGSSAEDFKKKWNSTPTQLHWYYFLNKIDTIPQLNVNNPEYQMAIEAWRKSPKFFTDFIGPFIAKNIP</sequence>
<dbReference type="InterPro" id="IPR003447">
    <property type="entry name" value="FEMABX"/>
</dbReference>
<dbReference type="PANTHER" id="PTHR36174:SF1">
    <property type="entry name" value="LIPID II:GLYCINE GLYCYLTRANSFERASE"/>
    <property type="match status" value="1"/>
</dbReference>
<evidence type="ECO:0000256" key="5">
    <source>
        <dbReference type="ARBA" id="ARBA00023315"/>
    </source>
</evidence>
<name>A0A944MBT3_9GAMM</name>
<dbReference type="Proteomes" id="UP000770889">
    <property type="component" value="Unassembled WGS sequence"/>
</dbReference>
<dbReference type="EMBL" id="JAHHGM010000004">
    <property type="protein sequence ID" value="MBT2988527.1"/>
    <property type="molecule type" value="Genomic_DNA"/>
</dbReference>
<proteinExistence type="inferred from homology"/>
<dbReference type="PROSITE" id="PS51191">
    <property type="entry name" value="FEMABX"/>
    <property type="match status" value="1"/>
</dbReference>
<dbReference type="NCBIfam" id="TIGR03019">
    <property type="entry name" value="pepcterm_femAB"/>
    <property type="match status" value="1"/>
</dbReference>
<dbReference type="GO" id="GO:0008360">
    <property type="term" value="P:regulation of cell shape"/>
    <property type="evidence" value="ECO:0007669"/>
    <property type="project" value="UniProtKB-KW"/>
</dbReference>
<keyword evidence="6" id="KW-0961">Cell wall biogenesis/degradation</keyword>
<keyword evidence="4" id="KW-0573">Peptidoglycan synthesis</keyword>
<gene>
    <name evidence="8" type="ORF">KME65_06140</name>
</gene>
<evidence type="ECO:0000313" key="8">
    <source>
        <dbReference type="EMBL" id="MBT2988527.1"/>
    </source>
</evidence>
<evidence type="ECO:0000256" key="3">
    <source>
        <dbReference type="ARBA" id="ARBA00022960"/>
    </source>
</evidence>
<evidence type="ECO:0000256" key="4">
    <source>
        <dbReference type="ARBA" id="ARBA00022984"/>
    </source>
</evidence>
<reference evidence="8 9" key="1">
    <citation type="submission" date="2021-05" db="EMBL/GenBank/DDBJ databases">
        <title>Genetic and Functional Diversity in Clade A Lucinid endosymbionts from the Bahamas.</title>
        <authorList>
            <person name="Giani N.M."/>
            <person name="Engel A.S."/>
            <person name="Campbell B.J."/>
        </authorList>
    </citation>
    <scope>NUCLEOTIDE SEQUENCE [LARGE SCALE GENOMIC DNA]</scope>
    <source>
        <strain evidence="8">LUC16012Gg_MoonRockCtena</strain>
    </source>
</reference>
<evidence type="ECO:0000256" key="2">
    <source>
        <dbReference type="ARBA" id="ARBA00022679"/>
    </source>
</evidence>
<dbReference type="InterPro" id="IPR016181">
    <property type="entry name" value="Acyl_CoA_acyltransferase"/>
</dbReference>
<dbReference type="Pfam" id="PF13480">
    <property type="entry name" value="Acetyltransf_6"/>
    <property type="match status" value="1"/>
</dbReference>
<dbReference type="GO" id="GO:0009252">
    <property type="term" value="P:peptidoglycan biosynthetic process"/>
    <property type="evidence" value="ECO:0007669"/>
    <property type="project" value="UniProtKB-KW"/>
</dbReference>
<dbReference type="PANTHER" id="PTHR36174">
    <property type="entry name" value="LIPID II:GLYCINE GLYCYLTRANSFERASE"/>
    <property type="match status" value="1"/>
</dbReference>
<dbReference type="InterPro" id="IPR017469">
    <property type="entry name" value="PEP-CTERM_FemAB-rel"/>
</dbReference>
<dbReference type="SUPFAM" id="SSF55729">
    <property type="entry name" value="Acyl-CoA N-acyltransferases (Nat)"/>
    <property type="match status" value="2"/>
</dbReference>
<protein>
    <submittedName>
        <fullName evidence="8">FemAB family PEP-CTERM system-associated protein</fullName>
    </submittedName>
</protein>
<dbReference type="InterPro" id="IPR038740">
    <property type="entry name" value="BioF2-like_GNAT_dom"/>
</dbReference>
<keyword evidence="5" id="KW-0012">Acyltransferase</keyword>
<evidence type="ECO:0000256" key="1">
    <source>
        <dbReference type="ARBA" id="ARBA00009943"/>
    </source>
</evidence>
<accession>A0A944MBT3</accession>
<keyword evidence="2" id="KW-0808">Transferase</keyword>
<evidence type="ECO:0000259" key="7">
    <source>
        <dbReference type="Pfam" id="PF13480"/>
    </source>
</evidence>
<dbReference type="AlphaFoldDB" id="A0A944MBT3"/>
<dbReference type="InterPro" id="IPR050644">
    <property type="entry name" value="PG_Glycine_Bridge_Synth"/>
</dbReference>
<comment type="similarity">
    <text evidence="1">Belongs to the FemABX family.</text>
</comment>
<organism evidence="8 9">
    <name type="scientific">Candidatus Thiodiazotropha taylori</name>
    <dbReference type="NCBI Taxonomy" id="2792791"/>
    <lineage>
        <taxon>Bacteria</taxon>
        <taxon>Pseudomonadati</taxon>
        <taxon>Pseudomonadota</taxon>
        <taxon>Gammaproteobacteria</taxon>
        <taxon>Chromatiales</taxon>
        <taxon>Sedimenticolaceae</taxon>
        <taxon>Candidatus Thiodiazotropha</taxon>
    </lineage>
</organism>
<comment type="caution">
    <text evidence="8">The sequence shown here is derived from an EMBL/GenBank/DDBJ whole genome shotgun (WGS) entry which is preliminary data.</text>
</comment>
<dbReference type="Gene3D" id="3.40.630.30">
    <property type="match status" value="2"/>
</dbReference>